<comment type="caution">
    <text evidence="5">The sequence shown here is derived from an EMBL/GenBank/DDBJ whole genome shotgun (WGS) entry which is preliminary data.</text>
</comment>
<dbReference type="PROSITE" id="PS50949">
    <property type="entry name" value="HTH_GNTR"/>
    <property type="match status" value="1"/>
</dbReference>
<name>A0A520RWR8_9GAMM</name>
<keyword evidence="3" id="KW-0804">Transcription</keyword>
<evidence type="ECO:0000259" key="4">
    <source>
        <dbReference type="PROSITE" id="PS50949"/>
    </source>
</evidence>
<evidence type="ECO:0000256" key="2">
    <source>
        <dbReference type="ARBA" id="ARBA00023125"/>
    </source>
</evidence>
<evidence type="ECO:0000313" key="6">
    <source>
        <dbReference type="Proteomes" id="UP000320404"/>
    </source>
</evidence>
<dbReference type="CDD" id="cd07377">
    <property type="entry name" value="WHTH_GntR"/>
    <property type="match status" value="1"/>
</dbReference>
<reference evidence="5 6" key="1">
    <citation type="submission" date="2019-02" db="EMBL/GenBank/DDBJ databases">
        <title>Prokaryotic population dynamics and viral predation in marine succession experiment using metagenomics: the confinement effect.</title>
        <authorList>
            <person name="Haro-Moreno J.M."/>
            <person name="Rodriguez-Valera F."/>
            <person name="Lopez-Perez M."/>
        </authorList>
    </citation>
    <scope>NUCLEOTIDE SEQUENCE [LARGE SCALE GENOMIC DNA]</scope>
    <source>
        <strain evidence="5">MED-G158</strain>
    </source>
</reference>
<dbReference type="SUPFAM" id="SSF46785">
    <property type="entry name" value="Winged helix' DNA-binding domain"/>
    <property type="match status" value="1"/>
</dbReference>
<keyword evidence="2" id="KW-0238">DNA-binding</keyword>
<evidence type="ECO:0000256" key="3">
    <source>
        <dbReference type="ARBA" id="ARBA00023163"/>
    </source>
</evidence>
<dbReference type="EMBL" id="SHAH01000088">
    <property type="protein sequence ID" value="RZO74683.1"/>
    <property type="molecule type" value="Genomic_DNA"/>
</dbReference>
<proteinExistence type="predicted"/>
<dbReference type="GO" id="GO:0003677">
    <property type="term" value="F:DNA binding"/>
    <property type="evidence" value="ECO:0007669"/>
    <property type="project" value="UniProtKB-KW"/>
</dbReference>
<dbReference type="Gene3D" id="1.10.10.10">
    <property type="entry name" value="Winged helix-like DNA-binding domain superfamily/Winged helix DNA-binding domain"/>
    <property type="match status" value="1"/>
</dbReference>
<dbReference type="SMART" id="SM00345">
    <property type="entry name" value="HTH_GNTR"/>
    <property type="match status" value="1"/>
</dbReference>
<protein>
    <submittedName>
        <fullName evidence="5">FadR family transcriptional regulator</fullName>
    </submittedName>
</protein>
<dbReference type="Proteomes" id="UP000320404">
    <property type="component" value="Unassembled WGS sequence"/>
</dbReference>
<dbReference type="InterPro" id="IPR036390">
    <property type="entry name" value="WH_DNA-bd_sf"/>
</dbReference>
<gene>
    <name evidence="5" type="ORF">EVA69_05515</name>
</gene>
<dbReference type="PANTHER" id="PTHR43537:SF5">
    <property type="entry name" value="UXU OPERON TRANSCRIPTIONAL REGULATOR"/>
    <property type="match status" value="1"/>
</dbReference>
<dbReference type="PRINTS" id="PR00035">
    <property type="entry name" value="HTHGNTR"/>
</dbReference>
<dbReference type="InterPro" id="IPR000524">
    <property type="entry name" value="Tscrpt_reg_HTH_GntR"/>
</dbReference>
<dbReference type="Pfam" id="PF00392">
    <property type="entry name" value="GntR"/>
    <property type="match status" value="1"/>
</dbReference>
<dbReference type="PANTHER" id="PTHR43537">
    <property type="entry name" value="TRANSCRIPTIONAL REGULATOR, GNTR FAMILY"/>
    <property type="match status" value="1"/>
</dbReference>
<dbReference type="GO" id="GO:0003700">
    <property type="term" value="F:DNA-binding transcription factor activity"/>
    <property type="evidence" value="ECO:0007669"/>
    <property type="project" value="InterPro"/>
</dbReference>
<dbReference type="AlphaFoldDB" id="A0A520RWR8"/>
<dbReference type="InterPro" id="IPR036388">
    <property type="entry name" value="WH-like_DNA-bd_sf"/>
</dbReference>
<evidence type="ECO:0000256" key="1">
    <source>
        <dbReference type="ARBA" id="ARBA00023015"/>
    </source>
</evidence>
<accession>A0A520RWR8</accession>
<sequence>MSTNSTLSNEIAALVRGEILDQRYREGERLPSERDLAVRFKASRGAVREALSQLEQIGLIDIQPGGARVQPLQSASIAVLGPLMARGESPDPVLVQQFLQTFGALAALSARVAVQSANQG</sequence>
<evidence type="ECO:0000313" key="5">
    <source>
        <dbReference type="EMBL" id="RZO74683.1"/>
    </source>
</evidence>
<organism evidence="5 6">
    <name type="scientific">OM182 bacterium</name>
    <dbReference type="NCBI Taxonomy" id="2510334"/>
    <lineage>
        <taxon>Bacteria</taxon>
        <taxon>Pseudomonadati</taxon>
        <taxon>Pseudomonadota</taxon>
        <taxon>Gammaproteobacteria</taxon>
        <taxon>OMG group</taxon>
        <taxon>OM182 clade</taxon>
    </lineage>
</organism>
<keyword evidence="1" id="KW-0805">Transcription regulation</keyword>
<feature type="domain" description="HTH gntR-type" evidence="4">
    <location>
        <begin position="5"/>
        <end position="72"/>
    </location>
</feature>